<reference evidence="2 3" key="1">
    <citation type="submission" date="2021-03" db="EMBL/GenBank/DDBJ databases">
        <title>Genomic Encyclopedia of Type Strains, Phase IV (KMG-IV): sequencing the most valuable type-strain genomes for metagenomic binning, comparative biology and taxonomic classification.</title>
        <authorList>
            <person name="Goeker M."/>
        </authorList>
    </citation>
    <scope>NUCLEOTIDE SEQUENCE [LARGE SCALE GENOMIC DNA]</scope>
    <source>
        <strain evidence="2 3">DSM 28650</strain>
    </source>
</reference>
<dbReference type="EMBL" id="JAGGLL010000005">
    <property type="protein sequence ID" value="MBP2021147.1"/>
    <property type="molecule type" value="Genomic_DNA"/>
</dbReference>
<feature type="domain" description="Glycosyltransferase 2-like" evidence="1">
    <location>
        <begin position="5"/>
        <end position="161"/>
    </location>
</feature>
<dbReference type="PANTHER" id="PTHR22916:SF3">
    <property type="entry name" value="UDP-GLCNAC:BETAGAL BETA-1,3-N-ACETYLGLUCOSAMINYLTRANSFERASE-LIKE PROTEIN 1"/>
    <property type="match status" value="1"/>
</dbReference>
<dbReference type="InterPro" id="IPR029044">
    <property type="entry name" value="Nucleotide-diphossugar_trans"/>
</dbReference>
<evidence type="ECO:0000313" key="2">
    <source>
        <dbReference type="EMBL" id="MBP2021147.1"/>
    </source>
</evidence>
<gene>
    <name evidence="2" type="ORF">J2Z44_000934</name>
</gene>
<dbReference type="RefSeq" id="WP_021283153.1">
    <property type="nucleotide sequence ID" value="NZ_JAGGLL010000005.1"/>
</dbReference>
<dbReference type="InterPro" id="IPR001173">
    <property type="entry name" value="Glyco_trans_2-like"/>
</dbReference>
<dbReference type="SUPFAM" id="SSF53448">
    <property type="entry name" value="Nucleotide-diphospho-sugar transferases"/>
    <property type="match status" value="1"/>
</dbReference>
<protein>
    <submittedName>
        <fullName evidence="2">Glycosyltransferase involved in cell wall biosynthesis</fullName>
    </submittedName>
</protein>
<dbReference type="PANTHER" id="PTHR22916">
    <property type="entry name" value="GLYCOSYLTRANSFERASE"/>
    <property type="match status" value="1"/>
</dbReference>
<dbReference type="Pfam" id="PF00535">
    <property type="entry name" value="Glycos_transf_2"/>
    <property type="match status" value="1"/>
</dbReference>
<comment type="caution">
    <text evidence="2">The sequence shown here is derived from an EMBL/GenBank/DDBJ whole genome shotgun (WGS) entry which is preliminary data.</text>
</comment>
<dbReference type="Gene3D" id="3.90.550.10">
    <property type="entry name" value="Spore Coat Polysaccharide Biosynthesis Protein SpsA, Chain A"/>
    <property type="match status" value="1"/>
</dbReference>
<sequence length="341" mass="39215">MKLVSIIVPVYNLEDYILYNLESLENQTYRNIEVIIINDGSTDNSLQRINDYIKGKTLTYRVFDVKNGGVSKARNIGLREAKGDYVLLLDGDDKLKLEAIENMVAKAEEYGADICHTGYEEFDDYSKPPIDKYKDHLGYLSEPVPGYEALKKKLSKEIWICTGNALYSGPMLRDNNIYYSEGMAFGEDIEFIGKCLFNAKKVISVTEDYTDIINRNTSAMHSKFSPKYLDALKTNRSFYNYVNKNSINISNEEIEKISIYIDFDYVNIFLGSVKKVFGEYSLLQSFKAIKRIKELDINLKDIDLGRVKNVIGTFKKVEISIFQFSKFLYFYCAKILGIIKK</sequence>
<dbReference type="Proteomes" id="UP001519308">
    <property type="component" value="Unassembled WGS sequence"/>
</dbReference>
<evidence type="ECO:0000313" key="3">
    <source>
        <dbReference type="Proteomes" id="UP001519308"/>
    </source>
</evidence>
<dbReference type="CDD" id="cd00761">
    <property type="entry name" value="Glyco_tranf_GTA_type"/>
    <property type="match status" value="1"/>
</dbReference>
<proteinExistence type="predicted"/>
<accession>A0ABS4K035</accession>
<name>A0ABS4K035_9CLOT</name>
<evidence type="ECO:0000259" key="1">
    <source>
        <dbReference type="Pfam" id="PF00535"/>
    </source>
</evidence>
<organism evidence="2 3">
    <name type="scientific">Clostridium punense</name>
    <dbReference type="NCBI Taxonomy" id="1054297"/>
    <lineage>
        <taxon>Bacteria</taxon>
        <taxon>Bacillati</taxon>
        <taxon>Bacillota</taxon>
        <taxon>Clostridia</taxon>
        <taxon>Eubacteriales</taxon>
        <taxon>Clostridiaceae</taxon>
        <taxon>Clostridium</taxon>
    </lineage>
</organism>
<keyword evidence="3" id="KW-1185">Reference proteome</keyword>